<evidence type="ECO:0000313" key="3">
    <source>
        <dbReference type="Proteomes" id="UP000828390"/>
    </source>
</evidence>
<reference evidence="2" key="1">
    <citation type="journal article" date="2019" name="bioRxiv">
        <title>The Genome of the Zebra Mussel, Dreissena polymorpha: A Resource for Invasive Species Research.</title>
        <authorList>
            <person name="McCartney M.A."/>
            <person name="Auch B."/>
            <person name="Kono T."/>
            <person name="Mallez S."/>
            <person name="Zhang Y."/>
            <person name="Obille A."/>
            <person name="Becker A."/>
            <person name="Abrahante J.E."/>
            <person name="Garbe J."/>
            <person name="Badalamenti J.P."/>
            <person name="Herman A."/>
            <person name="Mangelson H."/>
            <person name="Liachko I."/>
            <person name="Sullivan S."/>
            <person name="Sone E.D."/>
            <person name="Koren S."/>
            <person name="Silverstein K.A.T."/>
            <person name="Beckman K.B."/>
            <person name="Gohl D.M."/>
        </authorList>
    </citation>
    <scope>NUCLEOTIDE SEQUENCE</scope>
    <source>
        <strain evidence="2">Duluth1</strain>
        <tissue evidence="2">Whole animal</tissue>
    </source>
</reference>
<dbReference type="EMBL" id="JAIWYP010000005">
    <property type="protein sequence ID" value="KAH3826925.1"/>
    <property type="molecule type" value="Genomic_DNA"/>
</dbReference>
<sequence>METTRDLYSLYFVGKLMELLVNNLLSLVIAAVTVAMLIRSSAVLVQYLDWFAPSYLKLVTSSFLPFMVMYALVLVVLLNVIFDFSMLTSIPYDPVLSLSVGEILKFTAGATHEVNVLSESQVGDGSYNHSGGHGVFCIIYTRKMFKKTGENRHP</sequence>
<dbReference type="Proteomes" id="UP000828390">
    <property type="component" value="Unassembled WGS sequence"/>
</dbReference>
<evidence type="ECO:0000313" key="2">
    <source>
        <dbReference type="EMBL" id="KAH3826925.1"/>
    </source>
</evidence>
<gene>
    <name evidence="2" type="ORF">DPMN_128852</name>
</gene>
<comment type="caution">
    <text evidence="2">The sequence shown here is derived from an EMBL/GenBank/DDBJ whole genome shotgun (WGS) entry which is preliminary data.</text>
</comment>
<name>A0A9D4JW42_DREPO</name>
<proteinExistence type="predicted"/>
<keyword evidence="1" id="KW-1133">Transmembrane helix</keyword>
<dbReference type="AlphaFoldDB" id="A0A9D4JW42"/>
<feature type="transmembrane region" description="Helical" evidence="1">
    <location>
        <begin position="20"/>
        <end position="38"/>
    </location>
</feature>
<organism evidence="2 3">
    <name type="scientific">Dreissena polymorpha</name>
    <name type="common">Zebra mussel</name>
    <name type="synonym">Mytilus polymorpha</name>
    <dbReference type="NCBI Taxonomy" id="45954"/>
    <lineage>
        <taxon>Eukaryota</taxon>
        <taxon>Metazoa</taxon>
        <taxon>Spiralia</taxon>
        <taxon>Lophotrochozoa</taxon>
        <taxon>Mollusca</taxon>
        <taxon>Bivalvia</taxon>
        <taxon>Autobranchia</taxon>
        <taxon>Heteroconchia</taxon>
        <taxon>Euheterodonta</taxon>
        <taxon>Imparidentia</taxon>
        <taxon>Neoheterodontei</taxon>
        <taxon>Myida</taxon>
        <taxon>Dreissenoidea</taxon>
        <taxon>Dreissenidae</taxon>
        <taxon>Dreissena</taxon>
    </lineage>
</organism>
<evidence type="ECO:0000256" key="1">
    <source>
        <dbReference type="SAM" id="Phobius"/>
    </source>
</evidence>
<accession>A0A9D4JW42</accession>
<keyword evidence="3" id="KW-1185">Reference proteome</keyword>
<feature type="transmembrane region" description="Helical" evidence="1">
    <location>
        <begin position="58"/>
        <end position="82"/>
    </location>
</feature>
<keyword evidence="1" id="KW-0812">Transmembrane</keyword>
<keyword evidence="1" id="KW-0472">Membrane</keyword>
<protein>
    <submittedName>
        <fullName evidence="2">Uncharacterized protein</fullName>
    </submittedName>
</protein>
<reference evidence="2" key="2">
    <citation type="submission" date="2020-11" db="EMBL/GenBank/DDBJ databases">
        <authorList>
            <person name="McCartney M.A."/>
            <person name="Auch B."/>
            <person name="Kono T."/>
            <person name="Mallez S."/>
            <person name="Becker A."/>
            <person name="Gohl D.M."/>
            <person name="Silverstein K.A.T."/>
            <person name="Koren S."/>
            <person name="Bechman K.B."/>
            <person name="Herman A."/>
            <person name="Abrahante J.E."/>
            <person name="Garbe J."/>
        </authorList>
    </citation>
    <scope>NUCLEOTIDE SEQUENCE</scope>
    <source>
        <strain evidence="2">Duluth1</strain>
        <tissue evidence="2">Whole animal</tissue>
    </source>
</reference>